<dbReference type="PROSITE" id="PS50850">
    <property type="entry name" value="MFS"/>
    <property type="match status" value="1"/>
</dbReference>
<feature type="transmembrane region" description="Helical" evidence="6">
    <location>
        <begin position="430"/>
        <end position="448"/>
    </location>
</feature>
<dbReference type="PANTHER" id="PTHR23504">
    <property type="entry name" value="MAJOR FACILITATOR SUPERFAMILY DOMAIN-CONTAINING PROTEIN 10"/>
    <property type="match status" value="1"/>
</dbReference>
<evidence type="ECO:0000256" key="3">
    <source>
        <dbReference type="ARBA" id="ARBA00022692"/>
    </source>
</evidence>
<dbReference type="CDD" id="cd17330">
    <property type="entry name" value="MFS_SLC46_TetA_like"/>
    <property type="match status" value="1"/>
</dbReference>
<feature type="transmembrane region" description="Helical" evidence="6">
    <location>
        <begin position="75"/>
        <end position="102"/>
    </location>
</feature>
<gene>
    <name evidence="8" type="ORF">BZG36_00665</name>
</gene>
<evidence type="ECO:0000259" key="7">
    <source>
        <dbReference type="PROSITE" id="PS50850"/>
    </source>
</evidence>
<feature type="domain" description="Major facilitator superfamily (MFS) profile" evidence="7">
    <location>
        <begin position="76"/>
        <end position="529"/>
    </location>
</feature>
<name>A0A261Y6Y1_9FUNG</name>
<feature type="transmembrane region" description="Helical" evidence="6">
    <location>
        <begin position="388"/>
        <end position="410"/>
    </location>
</feature>
<dbReference type="PRINTS" id="PR01035">
    <property type="entry name" value="TCRTETA"/>
</dbReference>
<accession>A0A261Y6Y1</accession>
<sequence length="529" mass="58307">MRSTPARPTHGTVKSFNDSILGSYSESTHLFAHHDSPFVSHANSFFDETRHASFSGSSVTPESLLLEAETPLPRLAMFILSVVIFSEPLSSTILLPFIYFMVRDFHVGGDEREIGFYAGLLSSSFFLAQFCTSIFWGRMSDLYGRRPVILIGLMGNSLSVMLFGLSKTFVMAVAARMLCGILNGNVGVAKSVLGEITDHTNQARAFSVFGLCWGVGMVAGPILGGFLAEPALRFPLLFDTPFWRAYPYFLPCLVSSIGSFVGWLVAFAYFKETHPLLLKRNPSLDSIESRLQNVHIRSSPPQPIPGSDRATIAYPHNFSTSVDSCGSFSATSFTYADFYRTTNTLDSKPDQLNDYACCASPHGTLTKEPSRVTGLGVSQSMLFGVTPASIAVIAGYGMMCFHSCIFDQVFTLYSVAPVPDFGLGYSPADMAQALSLMGATQLFVQFVIYPASNKRFTTHFLYRMAVSMYPIMYILFPALRQLEQFEWLKWTSFLILLMSRFVLSVFAMTSIMIMINNSADSETLGTVNG</sequence>
<evidence type="ECO:0000256" key="2">
    <source>
        <dbReference type="ARBA" id="ARBA00022448"/>
    </source>
</evidence>
<feature type="transmembrane region" description="Helical" evidence="6">
    <location>
        <begin position="248"/>
        <end position="270"/>
    </location>
</feature>
<dbReference type="InterPro" id="IPR036259">
    <property type="entry name" value="MFS_trans_sf"/>
</dbReference>
<dbReference type="EMBL" id="MVBO01000004">
    <property type="protein sequence ID" value="OZJ06400.1"/>
    <property type="molecule type" value="Genomic_DNA"/>
</dbReference>
<feature type="transmembrane region" description="Helical" evidence="6">
    <location>
        <begin position="205"/>
        <end position="228"/>
    </location>
</feature>
<keyword evidence="3 6" id="KW-0812">Transmembrane</keyword>
<dbReference type="Gene3D" id="1.20.1250.20">
    <property type="entry name" value="MFS general substrate transporter like domains"/>
    <property type="match status" value="1"/>
</dbReference>
<reference evidence="8 9" key="1">
    <citation type="journal article" date="2017" name="Mycologia">
        <title>Bifiguratus adelaidae, gen. et sp. nov., a new member of Mucoromycotina in endophytic and soil-dwelling habitats.</title>
        <authorList>
            <person name="Torres-Cruz T.J."/>
            <person name="Billingsley Tobias T.L."/>
            <person name="Almatruk M."/>
            <person name="Hesse C."/>
            <person name="Kuske C.R."/>
            <person name="Desiro A."/>
            <person name="Benucci G.M."/>
            <person name="Bonito G."/>
            <person name="Stajich J.E."/>
            <person name="Dunlap C."/>
            <person name="Arnold A.E."/>
            <person name="Porras-Alfaro A."/>
        </authorList>
    </citation>
    <scope>NUCLEOTIDE SEQUENCE [LARGE SCALE GENOMIC DNA]</scope>
    <source>
        <strain evidence="8 9">AZ0501</strain>
    </source>
</reference>
<comment type="caution">
    <text evidence="8">The sequence shown here is derived from an EMBL/GenBank/DDBJ whole genome shotgun (WGS) entry which is preliminary data.</text>
</comment>
<dbReference type="Pfam" id="PF07690">
    <property type="entry name" value="MFS_1"/>
    <property type="match status" value="1"/>
</dbReference>
<dbReference type="OrthoDB" id="419616at2759"/>
<evidence type="ECO:0000313" key="9">
    <source>
        <dbReference type="Proteomes" id="UP000242875"/>
    </source>
</evidence>
<comment type="subcellular location">
    <subcellularLocation>
        <location evidence="1">Membrane</location>
        <topology evidence="1">Multi-pass membrane protein</topology>
    </subcellularLocation>
</comment>
<dbReference type="AlphaFoldDB" id="A0A261Y6Y1"/>
<keyword evidence="9" id="KW-1185">Reference proteome</keyword>
<keyword evidence="4 6" id="KW-1133">Transmembrane helix</keyword>
<feature type="transmembrane region" description="Helical" evidence="6">
    <location>
        <begin position="460"/>
        <end position="479"/>
    </location>
</feature>
<keyword evidence="5 6" id="KW-0472">Membrane</keyword>
<dbReference type="InterPro" id="IPR001958">
    <property type="entry name" value="Tet-R_TetA/multi-R_MdtG-like"/>
</dbReference>
<feature type="transmembrane region" description="Helical" evidence="6">
    <location>
        <begin position="171"/>
        <end position="193"/>
    </location>
</feature>
<feature type="transmembrane region" description="Helical" evidence="6">
    <location>
        <begin position="491"/>
        <end position="515"/>
    </location>
</feature>
<evidence type="ECO:0000256" key="5">
    <source>
        <dbReference type="ARBA" id="ARBA00023136"/>
    </source>
</evidence>
<feature type="transmembrane region" description="Helical" evidence="6">
    <location>
        <begin position="114"/>
        <end position="136"/>
    </location>
</feature>
<evidence type="ECO:0000256" key="1">
    <source>
        <dbReference type="ARBA" id="ARBA00004141"/>
    </source>
</evidence>
<evidence type="ECO:0000313" key="8">
    <source>
        <dbReference type="EMBL" id="OZJ06400.1"/>
    </source>
</evidence>
<dbReference type="InterPro" id="IPR011701">
    <property type="entry name" value="MFS"/>
</dbReference>
<dbReference type="GO" id="GO:0022857">
    <property type="term" value="F:transmembrane transporter activity"/>
    <property type="evidence" value="ECO:0007669"/>
    <property type="project" value="InterPro"/>
</dbReference>
<evidence type="ECO:0000256" key="6">
    <source>
        <dbReference type="SAM" id="Phobius"/>
    </source>
</evidence>
<dbReference type="InterPro" id="IPR020846">
    <property type="entry name" value="MFS_dom"/>
</dbReference>
<dbReference type="SUPFAM" id="SSF103473">
    <property type="entry name" value="MFS general substrate transporter"/>
    <property type="match status" value="1"/>
</dbReference>
<protein>
    <recommendedName>
        <fullName evidence="7">Major facilitator superfamily (MFS) profile domain-containing protein</fullName>
    </recommendedName>
</protein>
<organism evidence="8 9">
    <name type="scientific">Bifiguratus adelaidae</name>
    <dbReference type="NCBI Taxonomy" id="1938954"/>
    <lineage>
        <taxon>Eukaryota</taxon>
        <taxon>Fungi</taxon>
        <taxon>Fungi incertae sedis</taxon>
        <taxon>Mucoromycota</taxon>
        <taxon>Mucoromycotina</taxon>
        <taxon>Endogonomycetes</taxon>
        <taxon>Endogonales</taxon>
        <taxon>Endogonales incertae sedis</taxon>
        <taxon>Bifiguratus</taxon>
    </lineage>
</organism>
<feature type="transmembrane region" description="Helical" evidence="6">
    <location>
        <begin position="148"/>
        <end position="165"/>
    </location>
</feature>
<proteinExistence type="predicted"/>
<evidence type="ECO:0000256" key="4">
    <source>
        <dbReference type="ARBA" id="ARBA00022989"/>
    </source>
</evidence>
<dbReference type="Proteomes" id="UP000242875">
    <property type="component" value="Unassembled WGS sequence"/>
</dbReference>
<dbReference type="PANTHER" id="PTHR23504:SF15">
    <property type="entry name" value="MAJOR FACILITATOR SUPERFAMILY (MFS) PROFILE DOMAIN-CONTAINING PROTEIN"/>
    <property type="match status" value="1"/>
</dbReference>
<dbReference type="GO" id="GO:0016020">
    <property type="term" value="C:membrane"/>
    <property type="evidence" value="ECO:0007669"/>
    <property type="project" value="UniProtKB-SubCell"/>
</dbReference>
<keyword evidence="2" id="KW-0813">Transport</keyword>